<dbReference type="Proteomes" id="UP001363151">
    <property type="component" value="Unassembled WGS sequence"/>
</dbReference>
<evidence type="ECO:0000256" key="1">
    <source>
        <dbReference type="RuleBase" id="RU000383"/>
    </source>
</evidence>
<comment type="similarity">
    <text evidence="1">Belongs to the cyclin family.</text>
</comment>
<evidence type="ECO:0000313" key="4">
    <source>
        <dbReference type="EMBL" id="KAK7248592.1"/>
    </source>
</evidence>
<protein>
    <submittedName>
        <fullName evidence="4">Cyclin K</fullName>
    </submittedName>
</protein>
<feature type="domain" description="Cyclin-like" evidence="3">
    <location>
        <begin position="158"/>
        <end position="245"/>
    </location>
</feature>
<dbReference type="CDD" id="cd20532">
    <property type="entry name" value="CYCLIN_CCNL_rpt1"/>
    <property type="match status" value="1"/>
</dbReference>
<gene>
    <name evidence="4" type="ORF">SO694_00165012</name>
</gene>
<dbReference type="Gene3D" id="1.10.472.10">
    <property type="entry name" value="Cyclin-like"/>
    <property type="match status" value="2"/>
</dbReference>
<feature type="compositionally biased region" description="Basic and acidic residues" evidence="2">
    <location>
        <begin position="303"/>
        <end position="346"/>
    </location>
</feature>
<accession>A0ABR1G5J5</accession>
<dbReference type="InterPro" id="IPR036915">
    <property type="entry name" value="Cyclin-like_sf"/>
</dbReference>
<dbReference type="InterPro" id="IPR043198">
    <property type="entry name" value="Cyclin/Ssn8"/>
</dbReference>
<feature type="region of interest" description="Disordered" evidence="2">
    <location>
        <begin position="285"/>
        <end position="368"/>
    </location>
</feature>
<dbReference type="InterPro" id="IPR006671">
    <property type="entry name" value="Cyclin_N"/>
</dbReference>
<dbReference type="PIRSF" id="PIRSF036580">
    <property type="entry name" value="Cyclin_L"/>
    <property type="match status" value="1"/>
</dbReference>
<feature type="compositionally biased region" description="Basic residues" evidence="2">
    <location>
        <begin position="347"/>
        <end position="368"/>
    </location>
</feature>
<evidence type="ECO:0000313" key="5">
    <source>
        <dbReference type="Proteomes" id="UP001363151"/>
    </source>
</evidence>
<dbReference type="CDD" id="cd20533">
    <property type="entry name" value="CYCLIN_CCNL_rpt2"/>
    <property type="match status" value="1"/>
</dbReference>
<evidence type="ECO:0000259" key="3">
    <source>
        <dbReference type="SMART" id="SM00385"/>
    </source>
</evidence>
<feature type="domain" description="Cyclin-like" evidence="3">
    <location>
        <begin position="42"/>
        <end position="144"/>
    </location>
</feature>
<dbReference type="PANTHER" id="PTHR10026">
    <property type="entry name" value="CYCLIN"/>
    <property type="match status" value="1"/>
</dbReference>
<reference evidence="4 5" key="1">
    <citation type="submission" date="2024-03" db="EMBL/GenBank/DDBJ databases">
        <title>Aureococcus anophagefferens CCMP1851 and Kratosvirus quantuckense: Draft genome of a second virus-susceptible host strain in the model system.</title>
        <authorList>
            <person name="Chase E."/>
            <person name="Truchon A.R."/>
            <person name="Schepens W."/>
            <person name="Wilhelm S.W."/>
        </authorList>
    </citation>
    <scope>NUCLEOTIDE SEQUENCE [LARGE SCALE GENOMIC DNA]</scope>
    <source>
        <strain evidence="4 5">CCMP1851</strain>
    </source>
</reference>
<proteinExistence type="inferred from homology"/>
<dbReference type="InterPro" id="IPR013763">
    <property type="entry name" value="Cyclin-like_dom"/>
</dbReference>
<sequence length="368" mass="42805">MDEEDVLHHQTLLPADMLENSPSKRDGVSAADEYAQRVWGCELIQEAGILLRLPQVVMCTGQNIFQRFYYRVSLKRFDAFLSAMGCFFLACKIEEKPKRLRECLMVFHFVYRVRTKSSATLELGGVRYNGWKHELVKVERHILKELGFSFYIIDHSHKFILFYVKLLDCDGELAQEAWSYLNDCLRTDAALRYRSEVLACAAIYMAARRLQHKLPDDPAAPWWEVFRVGKADLDAVVAAVLALYVRDPAVWLPSLAPGLRLTDDGYEAELAAALEKRRVEQDVRDAEARAKAEAEAAAAAEAEAAKPEEKARSPRVDDDRHRDRDRDRRDRDRDRSRRDRSRSRDRDRKRRDRSRSRSRDRKKSHRKH</sequence>
<evidence type="ECO:0000256" key="2">
    <source>
        <dbReference type="SAM" id="MobiDB-lite"/>
    </source>
</evidence>
<dbReference type="SMART" id="SM00385">
    <property type="entry name" value="CYCLIN"/>
    <property type="match status" value="2"/>
</dbReference>
<dbReference type="Pfam" id="PF00134">
    <property type="entry name" value="Cyclin_N"/>
    <property type="match status" value="1"/>
</dbReference>
<keyword evidence="1" id="KW-0195">Cyclin</keyword>
<comment type="caution">
    <text evidence="4">The sequence shown here is derived from an EMBL/GenBank/DDBJ whole genome shotgun (WGS) entry which is preliminary data.</text>
</comment>
<dbReference type="EMBL" id="JBBJCI010000089">
    <property type="protein sequence ID" value="KAK7248592.1"/>
    <property type="molecule type" value="Genomic_DNA"/>
</dbReference>
<organism evidence="4 5">
    <name type="scientific">Aureococcus anophagefferens</name>
    <name type="common">Harmful bloom alga</name>
    <dbReference type="NCBI Taxonomy" id="44056"/>
    <lineage>
        <taxon>Eukaryota</taxon>
        <taxon>Sar</taxon>
        <taxon>Stramenopiles</taxon>
        <taxon>Ochrophyta</taxon>
        <taxon>Pelagophyceae</taxon>
        <taxon>Pelagomonadales</taxon>
        <taxon>Pelagomonadaceae</taxon>
        <taxon>Aureococcus</taxon>
    </lineage>
</organism>
<feature type="compositionally biased region" description="Basic and acidic residues" evidence="2">
    <location>
        <begin position="285"/>
        <end position="294"/>
    </location>
</feature>
<name>A0ABR1G5J5_AURAN</name>
<dbReference type="SUPFAM" id="SSF47954">
    <property type="entry name" value="Cyclin-like"/>
    <property type="match status" value="2"/>
</dbReference>
<keyword evidence="5" id="KW-1185">Reference proteome</keyword>